<dbReference type="FunFam" id="3.30.70.3400:FF:000003">
    <property type="entry name" value="Preprotein translocase subunit SecD"/>
    <property type="match status" value="1"/>
</dbReference>
<dbReference type="InterPro" id="IPR005791">
    <property type="entry name" value="SecD"/>
</dbReference>
<name>A0A3S4RIY2_AGGAP</name>
<feature type="domain" description="Protein export membrane protein SecD/SecF C-terminal" evidence="12">
    <location>
        <begin position="434"/>
        <end position="602"/>
    </location>
</feature>
<dbReference type="Gene3D" id="1.20.1640.10">
    <property type="entry name" value="Multidrug efflux transporter AcrB transmembrane domain"/>
    <property type="match status" value="1"/>
</dbReference>
<dbReference type="AlphaFoldDB" id="A0A3S4RIY2"/>
<dbReference type="GO" id="GO:0005886">
    <property type="term" value="C:plasma membrane"/>
    <property type="evidence" value="ECO:0007669"/>
    <property type="project" value="UniProtKB-SubCell"/>
</dbReference>
<evidence type="ECO:0000256" key="3">
    <source>
        <dbReference type="ARBA" id="ARBA00022475"/>
    </source>
</evidence>
<evidence type="ECO:0000256" key="2">
    <source>
        <dbReference type="ARBA" id="ARBA00022448"/>
    </source>
</evidence>
<dbReference type="PRINTS" id="PR00702">
    <property type="entry name" value="ACRIFLAVINRP"/>
</dbReference>
<evidence type="ECO:0000259" key="15">
    <source>
        <dbReference type="Pfam" id="PF22599"/>
    </source>
</evidence>
<dbReference type="Gene3D" id="3.30.70.3400">
    <property type="match status" value="2"/>
</dbReference>
<accession>A0A3S4RIY2</accession>
<dbReference type="GO" id="GO:0015450">
    <property type="term" value="F:protein-transporting ATPase activity"/>
    <property type="evidence" value="ECO:0007669"/>
    <property type="project" value="InterPro"/>
</dbReference>
<evidence type="ECO:0000259" key="12">
    <source>
        <dbReference type="Pfam" id="PF02355"/>
    </source>
</evidence>
<evidence type="ECO:0000256" key="8">
    <source>
        <dbReference type="ARBA" id="ARBA00023136"/>
    </source>
</evidence>
<evidence type="ECO:0000259" key="14">
    <source>
        <dbReference type="Pfam" id="PF21760"/>
    </source>
</evidence>
<keyword evidence="6 11" id="KW-1133">Transmembrane helix</keyword>
<dbReference type="FunFam" id="3.30.1360.200:FF:000001">
    <property type="entry name" value="Protein translocase subunit SecD"/>
    <property type="match status" value="1"/>
</dbReference>
<dbReference type="NCBIfam" id="TIGR00916">
    <property type="entry name" value="2A0604s01"/>
    <property type="match status" value="1"/>
</dbReference>
<comment type="subcellular location">
    <subcellularLocation>
        <location evidence="1 11">Cell membrane</location>
        <topology evidence="1 11">Multi-pass membrane protein</topology>
    </subcellularLocation>
</comment>
<dbReference type="GeneID" id="49636444"/>
<dbReference type="Proteomes" id="UP000272690">
    <property type="component" value="Chromosome"/>
</dbReference>
<comment type="function">
    <text evidence="11">Part of the Sec protein translocase complex. Interacts with the SecYEG preprotein conducting channel. SecDF uses the proton motive force (PMF) to complete protein translocation after the ATP-dependent function of SecA.</text>
</comment>
<dbReference type="NCBIfam" id="TIGR01129">
    <property type="entry name" value="secD"/>
    <property type="match status" value="1"/>
</dbReference>
<keyword evidence="7 11" id="KW-0811">Translocation</keyword>
<dbReference type="Pfam" id="PF02355">
    <property type="entry name" value="SecD_SecF_C"/>
    <property type="match status" value="1"/>
</dbReference>
<evidence type="ECO:0000256" key="6">
    <source>
        <dbReference type="ARBA" id="ARBA00022989"/>
    </source>
</evidence>
<dbReference type="HAMAP" id="MF_01463_B">
    <property type="entry name" value="SecD_B"/>
    <property type="match status" value="1"/>
</dbReference>
<keyword evidence="5 11" id="KW-0653">Protein transport</keyword>
<keyword evidence="4 11" id="KW-0812">Transmembrane</keyword>
<dbReference type="GO" id="GO:0065002">
    <property type="term" value="P:intracellular protein transmembrane transport"/>
    <property type="evidence" value="ECO:0007669"/>
    <property type="project" value="UniProtKB-UniRule"/>
</dbReference>
<keyword evidence="3 11" id="KW-1003">Cell membrane</keyword>
<dbReference type="FunFam" id="1.20.1640.10:FF:000004">
    <property type="entry name" value="Protein translocase subunit SecD"/>
    <property type="match status" value="1"/>
</dbReference>
<comment type="similarity">
    <text evidence="9 11">Belongs to the SecD/SecF family. SecD subfamily.</text>
</comment>
<dbReference type="PANTHER" id="PTHR30081:SF1">
    <property type="entry name" value="PROTEIN TRANSLOCASE SUBUNIT SECD"/>
    <property type="match status" value="1"/>
</dbReference>
<evidence type="ECO:0000256" key="4">
    <source>
        <dbReference type="ARBA" id="ARBA00022692"/>
    </source>
</evidence>
<proteinExistence type="inferred from homology"/>
<dbReference type="GO" id="GO:0043952">
    <property type="term" value="P:protein transport by the Sec complex"/>
    <property type="evidence" value="ECO:0007669"/>
    <property type="project" value="UniProtKB-UniRule"/>
</dbReference>
<sequence length="616" mass="66894">MLNRYPLWKNLMVIFLIAIGVLYALPNLYGEDPAVQISGTRGQEANSGILSEVQTVLKDNNLATKSIVLENGSILVRFNNTDAQLLAKDKITEKLGTNYSVALNLAPATPTWLSSIGGNPMKWGLDLRGGVRFLMEVDMNSALSKRQEQLQDSLRTELRREKYQYTAIKSAENFGTTITLARPEQLSDVQRYLRRQHQNLEVKAISDNTLSLGLSDAALNEARESAIEQNLSILRKRVTELGVAEAVIQRQGAERIVVELPGVQDTARAKEILGATATLEFRLVNGNANLEAAARGMVTSDSEVKYDRNNRPIVLYKRAVLGGEHITNASSGVDQNTSRPQVSVTLDSEGGEIMSQTTRANIQKPMATLYVEYKDSGKKDENGKTILQKHEEVINVATIQGRFGSQFQITGIDSPAEAQNLAVLLRSGALIAPIQIVEERTIGPSLGAQNVEQGLQASFWGLMIVVAFMVIYYRKFGLIANVALIANIVLLVGLMSLLPGATLTMPGIAGIVLAVGMSVDANVLIFERIKEEIRNGRPVQQAINEGYSGAFSSIFDANLTTILTAVALYAVGTGPIKGFAITLSLGIAISMFTAITGTRAIVNFLYGGKRIDKLSI</sequence>
<evidence type="ECO:0000313" key="17">
    <source>
        <dbReference type="Proteomes" id="UP000272690"/>
    </source>
</evidence>
<dbReference type="EMBL" id="LR134327">
    <property type="protein sequence ID" value="VEF44570.1"/>
    <property type="molecule type" value="Genomic_DNA"/>
</dbReference>
<keyword evidence="2 11" id="KW-0813">Transport</keyword>
<dbReference type="PANTHER" id="PTHR30081">
    <property type="entry name" value="PROTEIN-EXPORT MEMBRANE PROTEIN SEC"/>
    <property type="match status" value="1"/>
</dbReference>
<comment type="subunit">
    <text evidence="11">Forms a complex with SecF. Part of the essential Sec protein translocation apparatus which comprises SecA, SecYEG and auxiliary proteins SecDF-YajC and YidC.</text>
</comment>
<feature type="domain" description="Protein translocase subunit SecDF P1" evidence="14">
    <location>
        <begin position="227"/>
        <end position="285"/>
    </location>
</feature>
<evidence type="ECO:0000256" key="7">
    <source>
        <dbReference type="ARBA" id="ARBA00023010"/>
    </source>
</evidence>
<dbReference type="Pfam" id="PF22599">
    <property type="entry name" value="SecDF_P1_head"/>
    <property type="match status" value="1"/>
</dbReference>
<gene>
    <name evidence="11 16" type="primary">secD</name>
    <name evidence="16" type="ORF">NCTC5906_02047</name>
</gene>
<evidence type="ECO:0000256" key="11">
    <source>
        <dbReference type="HAMAP-Rule" id="MF_01463"/>
    </source>
</evidence>
<reference evidence="16 17" key="1">
    <citation type="submission" date="2018-12" db="EMBL/GenBank/DDBJ databases">
        <authorList>
            <consortium name="Pathogen Informatics"/>
        </authorList>
    </citation>
    <scope>NUCLEOTIDE SEQUENCE [LARGE SCALE GENOMIC DNA]</scope>
    <source>
        <strain evidence="16 17">NCTC5906</strain>
    </source>
</reference>
<dbReference type="InterPro" id="IPR001036">
    <property type="entry name" value="Acrflvin-R"/>
</dbReference>
<comment type="caution">
    <text evidence="11">Lacks conserved residue(s) required for the propagation of feature annotation.</text>
</comment>
<evidence type="ECO:0000313" key="16">
    <source>
        <dbReference type="EMBL" id="VEF44570.1"/>
    </source>
</evidence>
<dbReference type="InterPro" id="IPR048631">
    <property type="entry name" value="SecD_1st"/>
</dbReference>
<keyword evidence="8 11" id="KW-0472">Membrane</keyword>
<dbReference type="OrthoDB" id="9805019at2"/>
<dbReference type="Gene3D" id="3.30.1360.200">
    <property type="match status" value="1"/>
</dbReference>
<feature type="transmembrane region" description="Helical" evidence="11">
    <location>
        <begin position="454"/>
        <end position="473"/>
    </location>
</feature>
<dbReference type="Pfam" id="PF21760">
    <property type="entry name" value="SecD_1st"/>
    <property type="match status" value="1"/>
</dbReference>
<dbReference type="InterPro" id="IPR027398">
    <property type="entry name" value="SecD-TM"/>
</dbReference>
<feature type="domain" description="SecD export protein N-terminal TM" evidence="13">
    <location>
        <begin position="2"/>
        <end position="103"/>
    </location>
</feature>
<protein>
    <recommendedName>
        <fullName evidence="10 11">Protein translocase subunit SecD</fullName>
    </recommendedName>
</protein>
<evidence type="ECO:0000256" key="5">
    <source>
        <dbReference type="ARBA" id="ARBA00022927"/>
    </source>
</evidence>
<dbReference type="InterPro" id="IPR054384">
    <property type="entry name" value="SecDF_P1_head"/>
</dbReference>
<evidence type="ECO:0000256" key="10">
    <source>
        <dbReference type="ARBA" id="ARBA00068220"/>
    </source>
</evidence>
<feature type="transmembrane region" description="Helical" evidence="11">
    <location>
        <begin position="578"/>
        <end position="606"/>
    </location>
</feature>
<feature type="transmembrane region" description="Helical" evidence="11">
    <location>
        <begin position="478"/>
        <end position="498"/>
    </location>
</feature>
<feature type="transmembrane region" description="Helical" evidence="11">
    <location>
        <begin position="504"/>
        <end position="526"/>
    </location>
</feature>
<evidence type="ECO:0000256" key="9">
    <source>
        <dbReference type="ARBA" id="ARBA00060774"/>
    </source>
</evidence>
<feature type="domain" description="SecDF P1 head subdomain" evidence="15">
    <location>
        <begin position="305"/>
        <end position="432"/>
    </location>
</feature>
<dbReference type="GO" id="GO:0006605">
    <property type="term" value="P:protein targeting"/>
    <property type="evidence" value="ECO:0007669"/>
    <property type="project" value="UniProtKB-UniRule"/>
</dbReference>
<dbReference type="InterPro" id="IPR048634">
    <property type="entry name" value="SecD_SecF_C"/>
</dbReference>
<dbReference type="InterPro" id="IPR022646">
    <property type="entry name" value="SecD/SecF_CS"/>
</dbReference>
<dbReference type="Pfam" id="PF13721">
    <property type="entry name" value="SecD-TM1"/>
    <property type="match status" value="1"/>
</dbReference>
<dbReference type="RefSeq" id="WP_032995163.1">
    <property type="nucleotide sequence ID" value="NZ_AEWB02000015.1"/>
</dbReference>
<dbReference type="InterPro" id="IPR055344">
    <property type="entry name" value="SecD_SecF_C_bact"/>
</dbReference>
<dbReference type="Pfam" id="PF07549">
    <property type="entry name" value="Sec_GG"/>
    <property type="match status" value="1"/>
</dbReference>
<evidence type="ECO:0000256" key="1">
    <source>
        <dbReference type="ARBA" id="ARBA00004651"/>
    </source>
</evidence>
<dbReference type="InterPro" id="IPR022813">
    <property type="entry name" value="SecD/SecF_arch_bac"/>
</dbReference>
<dbReference type="SUPFAM" id="SSF82866">
    <property type="entry name" value="Multidrug efflux transporter AcrB transmembrane domain"/>
    <property type="match status" value="1"/>
</dbReference>
<feature type="transmembrane region" description="Helical" evidence="11">
    <location>
        <begin position="547"/>
        <end position="572"/>
    </location>
</feature>
<evidence type="ECO:0000259" key="13">
    <source>
        <dbReference type="Pfam" id="PF13721"/>
    </source>
</evidence>
<organism evidence="16 17">
    <name type="scientific">Aggregatibacter aphrophilus ATCC 33389</name>
    <dbReference type="NCBI Taxonomy" id="985008"/>
    <lineage>
        <taxon>Bacteria</taxon>
        <taxon>Pseudomonadati</taxon>
        <taxon>Pseudomonadota</taxon>
        <taxon>Gammaproteobacteria</taxon>
        <taxon>Pasteurellales</taxon>
        <taxon>Pasteurellaceae</taxon>
        <taxon>Aggregatibacter</taxon>
    </lineage>
</organism>